<accession>A0A0K2UMN8</accession>
<evidence type="ECO:0000313" key="1">
    <source>
        <dbReference type="EMBL" id="CDW39310.1"/>
    </source>
</evidence>
<protein>
    <submittedName>
        <fullName evidence="1">Uncharacterized protein</fullName>
    </submittedName>
</protein>
<sequence length="22" mass="2562">MTGCESTHIEFKRIISRDCVVH</sequence>
<dbReference type="AlphaFoldDB" id="A0A0K2UMN8"/>
<name>A0A0K2UMN8_LEPSM</name>
<organism evidence="1">
    <name type="scientific">Lepeophtheirus salmonis</name>
    <name type="common">Salmon louse</name>
    <name type="synonym">Caligus salmonis</name>
    <dbReference type="NCBI Taxonomy" id="72036"/>
    <lineage>
        <taxon>Eukaryota</taxon>
        <taxon>Metazoa</taxon>
        <taxon>Ecdysozoa</taxon>
        <taxon>Arthropoda</taxon>
        <taxon>Crustacea</taxon>
        <taxon>Multicrustacea</taxon>
        <taxon>Hexanauplia</taxon>
        <taxon>Copepoda</taxon>
        <taxon>Siphonostomatoida</taxon>
        <taxon>Caligidae</taxon>
        <taxon>Lepeophtheirus</taxon>
    </lineage>
</organism>
<proteinExistence type="predicted"/>
<dbReference type="EMBL" id="HACA01021949">
    <property type="protein sequence ID" value="CDW39310.1"/>
    <property type="molecule type" value="Transcribed_RNA"/>
</dbReference>
<reference evidence="1" key="1">
    <citation type="submission" date="2014-05" db="EMBL/GenBank/DDBJ databases">
        <authorList>
            <person name="Chronopoulou M."/>
        </authorList>
    </citation>
    <scope>NUCLEOTIDE SEQUENCE</scope>
    <source>
        <tissue evidence="1">Whole organism</tissue>
    </source>
</reference>